<dbReference type="RefSeq" id="WP_107008108.1">
    <property type="nucleotide sequence ID" value="NZ_JBHRSF010000010.1"/>
</dbReference>
<protein>
    <submittedName>
        <fullName evidence="2">Uncharacterized protein</fullName>
    </submittedName>
</protein>
<dbReference type="AlphaFoldDB" id="A0A371YQM7"/>
<reference evidence="2 3" key="2">
    <citation type="submission" date="2018-08" db="EMBL/GenBank/DDBJ databases">
        <title>The draft genome of Acinetobacter sichuanensis strain WCHAc060041.</title>
        <authorList>
            <person name="Qin J."/>
            <person name="Feng Y."/>
            <person name="Zong Z."/>
        </authorList>
    </citation>
    <scope>NUCLEOTIDE SEQUENCE [LARGE SCALE GENOMIC DNA]</scope>
    <source>
        <strain evidence="2 3">WCHAc060041</strain>
    </source>
</reference>
<evidence type="ECO:0000313" key="1">
    <source>
        <dbReference type="EMBL" id="MFC2994921.1"/>
    </source>
</evidence>
<proteinExistence type="predicted"/>
<gene>
    <name evidence="1" type="ORF">ACFODO_06495</name>
    <name evidence="2" type="ORF">C9E89_009910</name>
</gene>
<keyword evidence="4" id="KW-1185">Reference proteome</keyword>
<comment type="caution">
    <text evidence="2">The sequence shown here is derived from an EMBL/GenBank/DDBJ whole genome shotgun (WGS) entry which is preliminary data.</text>
</comment>
<dbReference type="Proteomes" id="UP001595455">
    <property type="component" value="Unassembled WGS sequence"/>
</dbReference>
<accession>A0A371YQM7</accession>
<dbReference type="Proteomes" id="UP000240957">
    <property type="component" value="Unassembled WGS sequence"/>
</dbReference>
<reference evidence="1" key="1">
    <citation type="journal article" date="2014" name="Int. J. Syst. Evol. Microbiol.">
        <title>Complete genome of a new Firmicutes species belonging to the dominant human colonic microbiota ('Ruminococcus bicirculans') reveals two chromosomes and a selective capacity to utilize plant glucans.</title>
        <authorList>
            <consortium name="NISC Comparative Sequencing Program"/>
            <person name="Wegmann U."/>
            <person name="Louis P."/>
            <person name="Goesmann A."/>
            <person name="Henrissat B."/>
            <person name="Duncan S.H."/>
            <person name="Flint H.J."/>
        </authorList>
    </citation>
    <scope>NUCLEOTIDE SEQUENCE</scope>
    <source>
        <strain evidence="1">KCTC 62575</strain>
    </source>
</reference>
<reference evidence="1" key="4">
    <citation type="submission" date="2024-09" db="EMBL/GenBank/DDBJ databases">
        <authorList>
            <person name="Sun Q."/>
            <person name="Mori K."/>
        </authorList>
    </citation>
    <scope>NUCLEOTIDE SEQUENCE</scope>
    <source>
        <strain evidence="1">KCTC 62575</strain>
    </source>
</reference>
<sequence length="219" mass="25536">MAFDLVQYFAEQIKIQKPQLLNQYSPDERRTYLLEINALTLGKLVSLWKQNENVVYQEIQRLDHLYVQEVARHLTTSPHNRSCLNKTELEQVIIELLEFQLKEIKQLDETGSFGQRGLRELILGQVEHLAGHADDWVWLTNDLKELKGSKTIEQEQISLDETMKEFNLMVNMQKEHTQAEPLALEPTAQLNPTWAKIFEPIVALVVLWILFEALQKVFA</sequence>
<dbReference type="OrthoDB" id="6717066at2"/>
<dbReference type="EMBL" id="JBHRSF010000010">
    <property type="protein sequence ID" value="MFC2994921.1"/>
    <property type="molecule type" value="Genomic_DNA"/>
</dbReference>
<name>A0A371YQM7_9GAMM</name>
<evidence type="ECO:0000313" key="4">
    <source>
        <dbReference type="Proteomes" id="UP001595455"/>
    </source>
</evidence>
<organism evidence="2 3">
    <name type="scientific">Acinetobacter sichuanensis</name>
    <dbReference type="NCBI Taxonomy" id="2136183"/>
    <lineage>
        <taxon>Bacteria</taxon>
        <taxon>Pseudomonadati</taxon>
        <taxon>Pseudomonadota</taxon>
        <taxon>Gammaproteobacteria</taxon>
        <taxon>Moraxellales</taxon>
        <taxon>Moraxellaceae</taxon>
        <taxon>Acinetobacter</taxon>
    </lineage>
</organism>
<dbReference type="EMBL" id="PYIX02000013">
    <property type="protein sequence ID" value="RFC83768.1"/>
    <property type="molecule type" value="Genomic_DNA"/>
</dbReference>
<evidence type="ECO:0000313" key="2">
    <source>
        <dbReference type="EMBL" id="RFC83768.1"/>
    </source>
</evidence>
<reference evidence="4" key="3">
    <citation type="journal article" date="2019" name="Int. J. Syst. Evol. Microbiol.">
        <title>The Global Catalogue of Microorganisms (GCM) 10K type strain sequencing project: providing services to taxonomists for standard genome sequencing and annotation.</title>
        <authorList>
            <consortium name="The Broad Institute Genomics Platform"/>
            <consortium name="The Broad Institute Genome Sequencing Center for Infectious Disease"/>
            <person name="Wu L."/>
            <person name="Ma J."/>
        </authorList>
    </citation>
    <scope>NUCLEOTIDE SEQUENCE [LARGE SCALE GENOMIC DNA]</scope>
    <source>
        <strain evidence="4">KCTC 62575</strain>
    </source>
</reference>
<evidence type="ECO:0000313" key="3">
    <source>
        <dbReference type="Proteomes" id="UP000240957"/>
    </source>
</evidence>